<dbReference type="PANTHER" id="PTHR22926:SF5">
    <property type="entry name" value="PHOSPHO-N-ACETYLMURAMOYL-PENTAPEPTIDE-TRANSFERASE HOMOLOG"/>
    <property type="match status" value="1"/>
</dbReference>
<keyword evidence="7" id="KW-1003">Cell membrane</keyword>
<dbReference type="InterPro" id="IPR000715">
    <property type="entry name" value="Glycosyl_transferase_4"/>
</dbReference>
<organism evidence="10 11">
    <name type="scientific">Subdoligranulum variabile</name>
    <dbReference type="NCBI Taxonomy" id="214851"/>
    <lineage>
        <taxon>Bacteria</taxon>
        <taxon>Bacillati</taxon>
        <taxon>Bacillota</taxon>
        <taxon>Clostridia</taxon>
        <taxon>Eubacteriales</taxon>
        <taxon>Oscillospiraceae</taxon>
        <taxon>Subdoligranulum</taxon>
    </lineage>
</organism>
<comment type="function">
    <text evidence="7">Catalyzes the initial step of the lipid cycle reactions in the biosynthesis of the cell wall peptidoglycan: transfers peptidoglycan precursor phospho-MurNAc-pentapeptide from UDP-MurNAc-pentapeptide onto the lipid carrier undecaprenyl phosphate, yielding undecaprenyl-pyrophosphoryl-MurNAc-pentapeptide, known as lipid I.</text>
</comment>
<comment type="cofactor">
    <cofactor evidence="7 9">
        <name>Mg(2+)</name>
        <dbReference type="ChEBI" id="CHEBI:18420"/>
    </cofactor>
</comment>
<feature type="transmembrane region" description="Helical" evidence="7">
    <location>
        <begin position="89"/>
        <end position="109"/>
    </location>
</feature>
<accession>A0A921IK74</accession>
<dbReference type="GO" id="GO:0005886">
    <property type="term" value="C:plasma membrane"/>
    <property type="evidence" value="ECO:0007669"/>
    <property type="project" value="UniProtKB-SubCell"/>
</dbReference>
<keyword evidence="3 7" id="KW-0808">Transferase</keyword>
<dbReference type="PANTHER" id="PTHR22926">
    <property type="entry name" value="PHOSPHO-N-ACETYLMURAMOYL-PENTAPEPTIDE-TRANSFERASE"/>
    <property type="match status" value="1"/>
</dbReference>
<comment type="subcellular location">
    <subcellularLocation>
        <location evidence="7">Cell membrane</location>
        <topology evidence="7">Multi-pass membrane protein</topology>
    </subcellularLocation>
    <subcellularLocation>
        <location evidence="1">Membrane</location>
        <topology evidence="1">Multi-pass membrane protein</topology>
    </subcellularLocation>
</comment>
<dbReference type="NCBIfam" id="TIGR00445">
    <property type="entry name" value="mraY"/>
    <property type="match status" value="1"/>
</dbReference>
<dbReference type="GO" id="GO:0008360">
    <property type="term" value="P:regulation of cell shape"/>
    <property type="evidence" value="ECO:0007669"/>
    <property type="project" value="UniProtKB-KW"/>
</dbReference>
<evidence type="ECO:0000256" key="5">
    <source>
        <dbReference type="ARBA" id="ARBA00022989"/>
    </source>
</evidence>
<dbReference type="CDD" id="cd06852">
    <property type="entry name" value="GT_MraY"/>
    <property type="match status" value="1"/>
</dbReference>
<keyword evidence="7" id="KW-0132">Cell division</keyword>
<dbReference type="HAMAP" id="MF_00038">
    <property type="entry name" value="MraY"/>
    <property type="match status" value="1"/>
</dbReference>
<dbReference type="GO" id="GO:0008963">
    <property type="term" value="F:phospho-N-acetylmuramoyl-pentapeptide-transferase activity"/>
    <property type="evidence" value="ECO:0007669"/>
    <property type="project" value="UniProtKB-UniRule"/>
</dbReference>
<proteinExistence type="inferred from homology"/>
<sequence length="337" mass="36336">MEQTVSYMLAAAAVGGFAVTAVTCWLLIPVLHRLHFGQTIREEGPTWHNKKNGTPTMGGLGFVFGILVTLGVVWGLFHSKAPDVLGPQQMAAGMLVLFLAFGSGLIGFLDDFIKVIKHRNLGLTAGQKIVLQVAVTVGFMIGLHALGLLSTEVMLPVAGAVDFGIFFYPIAFFGIIFLVNAVNLTDGLDGLCTGVTFVSMLGYLLAGSLLGFVHVSLIASATAGACAGFLIWNFYPAKVFMGDTGSMFFGGLVTALAFIMDRPELVLFFGLVYIWDAITVVIQRVYFKLTHGKRIFKMTPIHHAFEMRGWREVKIDGFFALIAAVGVALGILYICLV</sequence>
<evidence type="ECO:0000256" key="1">
    <source>
        <dbReference type="ARBA" id="ARBA00004141"/>
    </source>
</evidence>
<evidence type="ECO:0000256" key="9">
    <source>
        <dbReference type="PIRSR" id="PIRSR600715-1"/>
    </source>
</evidence>
<evidence type="ECO:0000256" key="7">
    <source>
        <dbReference type="HAMAP-Rule" id="MF_00038"/>
    </source>
</evidence>
<dbReference type="InterPro" id="IPR003524">
    <property type="entry name" value="PNAcMuramoyl-5peptid_Trfase"/>
</dbReference>
<evidence type="ECO:0000256" key="8">
    <source>
        <dbReference type="NCBIfam" id="TIGR00445"/>
    </source>
</evidence>
<feature type="transmembrane region" description="Helical" evidence="7">
    <location>
        <begin position="129"/>
        <end position="151"/>
    </location>
</feature>
<protein>
    <recommendedName>
        <fullName evidence="7 8">Phospho-N-acetylmuramoyl-pentapeptide-transferase</fullName>
        <ecNumber evidence="7 8">2.7.8.13</ecNumber>
    </recommendedName>
    <alternativeName>
        <fullName evidence="7">UDP-MurNAc-pentapeptide phosphotransferase</fullName>
    </alternativeName>
</protein>
<reference evidence="10" key="2">
    <citation type="submission" date="2021-09" db="EMBL/GenBank/DDBJ databases">
        <authorList>
            <person name="Gilroy R."/>
        </authorList>
    </citation>
    <scope>NUCLEOTIDE SEQUENCE</scope>
    <source>
        <strain evidence="10">ChiBcec21-2208</strain>
    </source>
</reference>
<keyword evidence="7 9" id="KW-0479">Metal-binding</keyword>
<name>A0A921IK74_9FIRM</name>
<feature type="transmembrane region" description="Helical" evidence="7">
    <location>
        <begin position="163"/>
        <end position="181"/>
    </location>
</feature>
<feature type="transmembrane region" description="Helical" evidence="7">
    <location>
        <begin position="317"/>
        <end position="336"/>
    </location>
</feature>
<keyword evidence="7" id="KW-0131">Cell cycle</keyword>
<comment type="pathway">
    <text evidence="7">Cell wall biogenesis; peptidoglycan biosynthesis.</text>
</comment>
<keyword evidence="7 9" id="KW-0460">Magnesium</keyword>
<keyword evidence="4 7" id="KW-0812">Transmembrane</keyword>
<gene>
    <name evidence="7 10" type="primary">mraY</name>
    <name evidence="10" type="ORF">K8V20_01415</name>
</gene>
<dbReference type="GO" id="GO:0009252">
    <property type="term" value="P:peptidoglycan biosynthetic process"/>
    <property type="evidence" value="ECO:0007669"/>
    <property type="project" value="UniProtKB-UniRule"/>
</dbReference>
<dbReference type="Proteomes" id="UP000782880">
    <property type="component" value="Unassembled WGS sequence"/>
</dbReference>
<evidence type="ECO:0000256" key="6">
    <source>
        <dbReference type="ARBA" id="ARBA00023136"/>
    </source>
</evidence>
<dbReference type="AlphaFoldDB" id="A0A921IK74"/>
<feature type="transmembrane region" description="Helical" evidence="7">
    <location>
        <begin position="57"/>
        <end position="77"/>
    </location>
</feature>
<comment type="catalytic activity">
    <reaction evidence="7">
        <text>UDP-N-acetyl-alpha-D-muramoyl-L-alanyl-gamma-D-glutamyl-meso-2,6-diaminopimeloyl-D-alanyl-D-alanine + di-trans,octa-cis-undecaprenyl phosphate = di-trans,octa-cis-undecaprenyl diphospho-N-acetyl-alpha-D-muramoyl-L-alanyl-D-glutamyl-meso-2,6-diaminopimeloyl-D-alanyl-D-alanine + UMP</text>
        <dbReference type="Rhea" id="RHEA:28386"/>
        <dbReference type="ChEBI" id="CHEBI:57865"/>
        <dbReference type="ChEBI" id="CHEBI:60392"/>
        <dbReference type="ChEBI" id="CHEBI:61386"/>
        <dbReference type="ChEBI" id="CHEBI:61387"/>
        <dbReference type="EC" id="2.7.8.13"/>
    </reaction>
</comment>
<feature type="binding site" evidence="9">
    <location>
        <position position="183"/>
    </location>
    <ligand>
        <name>Mg(2+)</name>
        <dbReference type="ChEBI" id="CHEBI:18420"/>
    </ligand>
</feature>
<keyword evidence="6 7" id="KW-0472">Membrane</keyword>
<evidence type="ECO:0000256" key="3">
    <source>
        <dbReference type="ARBA" id="ARBA00022679"/>
    </source>
</evidence>
<dbReference type="Pfam" id="PF00953">
    <property type="entry name" value="Glycos_transf_4"/>
    <property type="match status" value="1"/>
</dbReference>
<keyword evidence="7" id="KW-0573">Peptidoglycan synthesis</keyword>
<reference evidence="10" key="1">
    <citation type="journal article" date="2021" name="PeerJ">
        <title>Extensive microbial diversity within the chicken gut microbiome revealed by metagenomics and culture.</title>
        <authorList>
            <person name="Gilroy R."/>
            <person name="Ravi A."/>
            <person name="Getino M."/>
            <person name="Pursley I."/>
            <person name="Horton D.L."/>
            <person name="Alikhan N.F."/>
            <person name="Baker D."/>
            <person name="Gharbi K."/>
            <person name="Hall N."/>
            <person name="Watson M."/>
            <person name="Adriaenssens E.M."/>
            <person name="Foster-Nyarko E."/>
            <person name="Jarju S."/>
            <person name="Secka A."/>
            <person name="Antonio M."/>
            <person name="Oren A."/>
            <person name="Chaudhuri R.R."/>
            <person name="La Ragione R."/>
            <person name="Hildebrand F."/>
            <person name="Pallen M.J."/>
        </authorList>
    </citation>
    <scope>NUCLEOTIDE SEQUENCE</scope>
    <source>
        <strain evidence="10">ChiBcec21-2208</strain>
    </source>
</reference>
<dbReference type="GO" id="GO:0071555">
    <property type="term" value="P:cell wall organization"/>
    <property type="evidence" value="ECO:0007669"/>
    <property type="project" value="UniProtKB-KW"/>
</dbReference>
<feature type="binding site" evidence="9">
    <location>
        <position position="243"/>
    </location>
    <ligand>
        <name>Mg(2+)</name>
        <dbReference type="ChEBI" id="CHEBI:18420"/>
    </ligand>
</feature>
<dbReference type="GO" id="GO:0046872">
    <property type="term" value="F:metal ion binding"/>
    <property type="evidence" value="ECO:0007669"/>
    <property type="project" value="UniProtKB-KW"/>
</dbReference>
<dbReference type="PROSITE" id="PS01348">
    <property type="entry name" value="MRAY_2"/>
    <property type="match status" value="1"/>
</dbReference>
<evidence type="ECO:0000256" key="4">
    <source>
        <dbReference type="ARBA" id="ARBA00022692"/>
    </source>
</evidence>
<keyword evidence="7" id="KW-0133">Cell shape</keyword>
<dbReference type="EC" id="2.7.8.13" evidence="7 8"/>
<evidence type="ECO:0000313" key="10">
    <source>
        <dbReference type="EMBL" id="HJG27293.1"/>
    </source>
</evidence>
<keyword evidence="5 7" id="KW-1133">Transmembrane helix</keyword>
<keyword evidence="7" id="KW-0961">Cell wall biogenesis/degradation</keyword>
<evidence type="ECO:0000256" key="2">
    <source>
        <dbReference type="ARBA" id="ARBA00005583"/>
    </source>
</evidence>
<feature type="transmembrane region" description="Helical" evidence="7">
    <location>
        <begin position="265"/>
        <end position="287"/>
    </location>
</feature>
<dbReference type="EMBL" id="DYVE01000042">
    <property type="protein sequence ID" value="HJG27293.1"/>
    <property type="molecule type" value="Genomic_DNA"/>
</dbReference>
<comment type="similarity">
    <text evidence="2 7">Belongs to the glycosyltransferase 4 family. MraY subfamily.</text>
</comment>
<dbReference type="PROSITE" id="PS01347">
    <property type="entry name" value="MRAY_1"/>
    <property type="match status" value="1"/>
</dbReference>
<comment type="caution">
    <text evidence="10">The sequence shown here is derived from an EMBL/GenBank/DDBJ whole genome shotgun (WGS) entry which is preliminary data.</text>
</comment>
<dbReference type="InterPro" id="IPR018480">
    <property type="entry name" value="PNAcMuramoyl-5peptid_Trfase_CS"/>
</dbReference>
<feature type="transmembrane region" description="Helical" evidence="7">
    <location>
        <begin position="6"/>
        <end position="28"/>
    </location>
</feature>
<feature type="transmembrane region" description="Helical" evidence="7">
    <location>
        <begin position="239"/>
        <end position="259"/>
    </location>
</feature>
<evidence type="ECO:0000313" key="11">
    <source>
        <dbReference type="Proteomes" id="UP000782880"/>
    </source>
</evidence>
<dbReference type="GO" id="GO:0051301">
    <property type="term" value="P:cell division"/>
    <property type="evidence" value="ECO:0007669"/>
    <property type="project" value="UniProtKB-KW"/>
</dbReference>